<evidence type="ECO:0000313" key="1">
    <source>
        <dbReference type="EMBL" id="GIQ89808.1"/>
    </source>
</evidence>
<dbReference type="InterPro" id="IPR015915">
    <property type="entry name" value="Kelch-typ_b-propeller"/>
</dbReference>
<organism evidence="1 2">
    <name type="scientific">Kipferlia bialata</name>
    <dbReference type="NCBI Taxonomy" id="797122"/>
    <lineage>
        <taxon>Eukaryota</taxon>
        <taxon>Metamonada</taxon>
        <taxon>Carpediemonas-like organisms</taxon>
        <taxon>Kipferlia</taxon>
    </lineage>
</organism>
<dbReference type="AlphaFoldDB" id="A0A9K3D624"/>
<comment type="caution">
    <text evidence="1">The sequence shown here is derived from an EMBL/GenBank/DDBJ whole genome shotgun (WGS) entry which is preliminary data.</text>
</comment>
<protein>
    <submittedName>
        <fullName evidence="1">Uncharacterized protein</fullName>
    </submittedName>
</protein>
<reference evidence="1 2" key="1">
    <citation type="journal article" date="2018" name="PLoS ONE">
        <title>The draft genome of Kipferlia bialata reveals reductive genome evolution in fornicate parasites.</title>
        <authorList>
            <person name="Tanifuji G."/>
            <person name="Takabayashi S."/>
            <person name="Kume K."/>
            <person name="Takagi M."/>
            <person name="Nakayama T."/>
            <person name="Kamikawa R."/>
            <person name="Inagaki Y."/>
            <person name="Hashimoto T."/>
        </authorList>
    </citation>
    <scope>NUCLEOTIDE SEQUENCE [LARGE SCALE GENOMIC DNA]</scope>
    <source>
        <strain evidence="1">NY0173</strain>
    </source>
</reference>
<name>A0A9K3D624_9EUKA</name>
<gene>
    <name evidence="1" type="ORF">KIPB_012385</name>
</gene>
<proteinExistence type="predicted"/>
<dbReference type="Pfam" id="PF01344">
    <property type="entry name" value="Kelch_1"/>
    <property type="match status" value="1"/>
</dbReference>
<dbReference type="SUPFAM" id="SSF117281">
    <property type="entry name" value="Kelch motif"/>
    <property type="match status" value="1"/>
</dbReference>
<dbReference type="EMBL" id="BDIP01005454">
    <property type="protein sequence ID" value="GIQ89808.1"/>
    <property type="molecule type" value="Genomic_DNA"/>
</dbReference>
<keyword evidence="2" id="KW-1185">Reference proteome</keyword>
<accession>A0A9K3D624</accession>
<dbReference type="InterPro" id="IPR006652">
    <property type="entry name" value="Kelch_1"/>
</dbReference>
<dbReference type="Gene3D" id="2.120.10.80">
    <property type="entry name" value="Kelch-type beta propeller"/>
    <property type="match status" value="1"/>
</dbReference>
<evidence type="ECO:0000313" key="2">
    <source>
        <dbReference type="Proteomes" id="UP000265618"/>
    </source>
</evidence>
<feature type="non-terminal residue" evidence="1">
    <location>
        <position position="1"/>
    </location>
</feature>
<sequence length="125" mass="14003">MDTETQRWTRLDDAPCEFNGSGFIEMDGTAYVLGNNAPSLRRLFLSFTLKGGWVREEDLPFEVCNAATLSVGRHLVVMGGWHHETAVHAYDTVTGEWQDWGSTPFEFSFGRSVTLSPCQCLLHTS</sequence>
<dbReference type="Proteomes" id="UP000265618">
    <property type="component" value="Unassembled WGS sequence"/>
</dbReference>